<dbReference type="Proteomes" id="UP000885753">
    <property type="component" value="Unassembled WGS sequence"/>
</dbReference>
<sequence>MPIEKSTYNPPGIYKVADVNTIYAATLRKVDLKPFVRERMVLSDGDFLDLDWSFSENPEAKKLVIILHGLAGSSDRPYMKGMARIFNRNGWDALAMNFRGCSDEMNRMFKSYHGGSSGDLEELIAHVLKTRKYSYIGLIGFSLGGNVVLKYMGEERNIPEEVKAAVAVSVPCDLAGSLGEINRMRNFIYSKRFELKLKSQLMARAEKFPQNLTKKEVDACDSLRDIDELYTSKAHGFESAEEYYKKNSSLQFLEGIDRPVLIINARDDSFLCNTSYPQKLAEQSPFLHLEVPTYGGHVGFALMGPEFYHEKRALDFLKKVI</sequence>
<evidence type="ECO:0000256" key="3">
    <source>
        <dbReference type="ARBA" id="ARBA00022801"/>
    </source>
</evidence>
<dbReference type="PROSITE" id="PS01133">
    <property type="entry name" value="UPF0017"/>
    <property type="match status" value="1"/>
</dbReference>
<gene>
    <name evidence="6" type="ORF">ENO10_07930</name>
</gene>
<reference evidence="6" key="1">
    <citation type="journal article" date="2020" name="mSystems">
        <title>Genome- and Community-Level Interaction Insights into Carbon Utilization and Element Cycling Functions of Hydrothermarchaeota in Hydrothermal Sediment.</title>
        <authorList>
            <person name="Zhou Z."/>
            <person name="Liu Y."/>
            <person name="Xu W."/>
            <person name="Pan J."/>
            <person name="Luo Z.H."/>
            <person name="Li M."/>
        </authorList>
    </citation>
    <scope>NUCLEOTIDE SEQUENCE [LARGE SCALE GENOMIC DNA]</scope>
    <source>
        <strain evidence="6">SpSt-1235</strain>
    </source>
</reference>
<keyword evidence="2" id="KW-0719">Serine esterase</keyword>
<comment type="caution">
    <text evidence="6">The sequence shown here is derived from an EMBL/GenBank/DDBJ whole genome shotgun (WGS) entry which is preliminary data.</text>
</comment>
<dbReference type="GO" id="GO:0047372">
    <property type="term" value="F:monoacylglycerol lipase activity"/>
    <property type="evidence" value="ECO:0007669"/>
    <property type="project" value="TreeGrafter"/>
</dbReference>
<dbReference type="AlphaFoldDB" id="A0A7C2R4X3"/>
<proteinExistence type="inferred from homology"/>
<dbReference type="InterPro" id="IPR012020">
    <property type="entry name" value="ABHD4"/>
</dbReference>
<dbReference type="PIRSF" id="PIRSF005211">
    <property type="entry name" value="Ab_hydro_YheT"/>
    <property type="match status" value="1"/>
</dbReference>
<dbReference type="EMBL" id="DSEE01000574">
    <property type="protein sequence ID" value="HER41133.1"/>
    <property type="molecule type" value="Genomic_DNA"/>
</dbReference>
<feature type="active site" description="Charge relay system" evidence="4">
    <location>
        <position position="142"/>
    </location>
</feature>
<dbReference type="Gene3D" id="3.40.50.1820">
    <property type="entry name" value="alpha/beta hydrolase"/>
    <property type="match status" value="1"/>
</dbReference>
<protein>
    <submittedName>
        <fullName evidence="6">Alpha/beta fold hydrolase</fullName>
    </submittedName>
</protein>
<dbReference type="InterPro" id="IPR050960">
    <property type="entry name" value="AB_hydrolase_4_sf"/>
</dbReference>
<dbReference type="GO" id="GO:0034338">
    <property type="term" value="F:short-chain carboxylesterase activity"/>
    <property type="evidence" value="ECO:0007669"/>
    <property type="project" value="TreeGrafter"/>
</dbReference>
<feature type="active site" description="Charge relay system" evidence="4">
    <location>
        <position position="297"/>
    </location>
</feature>
<dbReference type="InterPro" id="IPR000073">
    <property type="entry name" value="AB_hydrolase_1"/>
</dbReference>
<evidence type="ECO:0000256" key="4">
    <source>
        <dbReference type="PIRSR" id="PIRSR005211-1"/>
    </source>
</evidence>
<feature type="domain" description="AB hydrolase-1" evidence="5">
    <location>
        <begin position="63"/>
        <end position="298"/>
    </location>
</feature>
<evidence type="ECO:0000313" key="6">
    <source>
        <dbReference type="EMBL" id="HER41133.1"/>
    </source>
</evidence>
<dbReference type="PANTHER" id="PTHR10794">
    <property type="entry name" value="ABHYDROLASE DOMAIN-CONTAINING PROTEIN"/>
    <property type="match status" value="1"/>
</dbReference>
<keyword evidence="3 6" id="KW-0378">Hydrolase</keyword>
<dbReference type="InterPro" id="IPR029058">
    <property type="entry name" value="AB_hydrolase_fold"/>
</dbReference>
<evidence type="ECO:0000259" key="5">
    <source>
        <dbReference type="Pfam" id="PF00561"/>
    </source>
</evidence>
<organism evidence="6">
    <name type="scientific">Salinimicrobium catena</name>
    <dbReference type="NCBI Taxonomy" id="390640"/>
    <lineage>
        <taxon>Bacteria</taxon>
        <taxon>Pseudomonadati</taxon>
        <taxon>Bacteroidota</taxon>
        <taxon>Flavobacteriia</taxon>
        <taxon>Flavobacteriales</taxon>
        <taxon>Flavobacteriaceae</taxon>
        <taxon>Salinimicrobium</taxon>
    </lineage>
</organism>
<comment type="similarity">
    <text evidence="1">Belongs to the AB hydrolase superfamily. AB hydrolase 4 family.</text>
</comment>
<dbReference type="InterPro" id="IPR000952">
    <property type="entry name" value="AB_hydrolase_4_CS"/>
</dbReference>
<accession>A0A7C2R4X3</accession>
<dbReference type="PANTHER" id="PTHR10794:SF94">
    <property type="entry name" value="ESTERASE YHET-RELATED"/>
    <property type="match status" value="1"/>
</dbReference>
<evidence type="ECO:0000256" key="1">
    <source>
        <dbReference type="ARBA" id="ARBA00010884"/>
    </source>
</evidence>
<feature type="active site" description="Charge relay system" evidence="4">
    <location>
        <position position="268"/>
    </location>
</feature>
<dbReference type="Pfam" id="PF00561">
    <property type="entry name" value="Abhydrolase_1"/>
    <property type="match status" value="1"/>
</dbReference>
<dbReference type="SUPFAM" id="SSF53474">
    <property type="entry name" value="alpha/beta-Hydrolases"/>
    <property type="match status" value="1"/>
</dbReference>
<evidence type="ECO:0000256" key="2">
    <source>
        <dbReference type="ARBA" id="ARBA00022487"/>
    </source>
</evidence>
<name>A0A7C2R4X3_9FLAO</name>